<keyword evidence="6" id="KW-1185">Reference proteome</keyword>
<evidence type="ECO:0000259" key="2">
    <source>
        <dbReference type="PROSITE" id="PS50943"/>
    </source>
</evidence>
<feature type="domain" description="HTH cro/C1-type" evidence="2">
    <location>
        <begin position="21"/>
        <end position="67"/>
    </location>
</feature>
<dbReference type="SUPFAM" id="SSF47413">
    <property type="entry name" value="lambda repressor-like DNA-binding domains"/>
    <property type="match status" value="1"/>
</dbReference>
<reference evidence="5 6" key="1">
    <citation type="submission" date="2017-08" db="EMBL/GenBank/DDBJ databases">
        <title>Pusillimonas indicus sp. nov., a member of the family Alcaligenaceae isolated from surface seawater.</title>
        <authorList>
            <person name="Li J."/>
        </authorList>
    </citation>
    <scope>NUCLEOTIDE SEQUENCE [LARGE SCALE GENOMIC DNA]</scope>
    <source>
        <strain evidence="3 6">17-4A</strain>
        <strain evidence="4 5">L52-1-41</strain>
    </source>
</reference>
<dbReference type="Pfam" id="PF01381">
    <property type="entry name" value="HTH_3"/>
    <property type="match status" value="1"/>
</dbReference>
<dbReference type="PROSITE" id="PS50943">
    <property type="entry name" value="HTH_CROC1"/>
    <property type="match status" value="1"/>
</dbReference>
<evidence type="ECO:0000313" key="4">
    <source>
        <dbReference type="EMBL" id="RIY42537.1"/>
    </source>
</evidence>
<evidence type="ECO:0000313" key="3">
    <source>
        <dbReference type="EMBL" id="RII82560.1"/>
    </source>
</evidence>
<dbReference type="PANTHER" id="PTHR36924">
    <property type="entry name" value="ANTITOXIN HIGA-1"/>
    <property type="match status" value="1"/>
</dbReference>
<dbReference type="AlphaFoldDB" id="A0A3A1Z2A8"/>
<dbReference type="Gene3D" id="1.10.260.40">
    <property type="entry name" value="lambda repressor-like DNA-binding domains"/>
    <property type="match status" value="1"/>
</dbReference>
<dbReference type="RefSeq" id="WP_114420236.1">
    <property type="nucleotide sequence ID" value="NZ_CP170494.1"/>
</dbReference>
<comment type="caution">
    <text evidence="4">The sequence shown here is derived from an EMBL/GenBank/DDBJ whole genome shotgun (WGS) entry which is preliminary data.</text>
</comment>
<dbReference type="OrthoDB" id="5297543at2"/>
<dbReference type="InterPro" id="IPR013430">
    <property type="entry name" value="Toxin_antidote_HigA"/>
</dbReference>
<sequence length="99" mass="10766">MSTLHHPHPGHTLRDQVITPLGLSVSEAAQKLGMSRTALSRVINGKAGISADLAIRLEMAGISTARFWTALQTEYDLAQARLHKQPPIARLMPDVPFTS</sequence>
<protein>
    <submittedName>
        <fullName evidence="4">Addiction module antidote protein, HigA family</fullName>
    </submittedName>
</protein>
<dbReference type="SMART" id="SM00530">
    <property type="entry name" value="HTH_XRE"/>
    <property type="match status" value="1"/>
</dbReference>
<evidence type="ECO:0000313" key="5">
    <source>
        <dbReference type="Proteomes" id="UP000266206"/>
    </source>
</evidence>
<dbReference type="Proteomes" id="UP000266483">
    <property type="component" value="Unassembled WGS sequence"/>
</dbReference>
<gene>
    <name evidence="4" type="primary">higA</name>
    <name evidence="3" type="ORF">CJO09_11765</name>
    <name evidence="4" type="ORF">CJP73_03665</name>
</gene>
<dbReference type="InterPro" id="IPR001387">
    <property type="entry name" value="Cro/C1-type_HTH"/>
</dbReference>
<dbReference type="PANTHER" id="PTHR36924:SF1">
    <property type="entry name" value="ANTITOXIN HIGA-1"/>
    <property type="match status" value="1"/>
</dbReference>
<dbReference type="GO" id="GO:0003677">
    <property type="term" value="F:DNA binding"/>
    <property type="evidence" value="ECO:0007669"/>
    <property type="project" value="UniProtKB-KW"/>
</dbReference>
<proteinExistence type="predicted"/>
<dbReference type="CDD" id="cd00093">
    <property type="entry name" value="HTH_XRE"/>
    <property type="match status" value="1"/>
</dbReference>
<accession>A0A3A1Z2A8</accession>
<evidence type="ECO:0000256" key="1">
    <source>
        <dbReference type="ARBA" id="ARBA00023125"/>
    </source>
</evidence>
<name>A0A3A1Z2A8_9BURK</name>
<dbReference type="EMBL" id="NQYH01000001">
    <property type="protein sequence ID" value="RIY42537.1"/>
    <property type="molecule type" value="Genomic_DNA"/>
</dbReference>
<dbReference type="EMBL" id="NQOU01000004">
    <property type="protein sequence ID" value="RII82560.1"/>
    <property type="molecule type" value="Genomic_DNA"/>
</dbReference>
<evidence type="ECO:0000313" key="6">
    <source>
        <dbReference type="Proteomes" id="UP000266483"/>
    </source>
</evidence>
<dbReference type="NCBIfam" id="TIGR02607">
    <property type="entry name" value="antidote_HigA"/>
    <property type="match status" value="1"/>
</dbReference>
<keyword evidence="1" id="KW-0238">DNA-binding</keyword>
<organism evidence="4 5">
    <name type="scientific">Neopusillimonas maritima</name>
    <dbReference type="NCBI Taxonomy" id="2026239"/>
    <lineage>
        <taxon>Bacteria</taxon>
        <taxon>Pseudomonadati</taxon>
        <taxon>Pseudomonadota</taxon>
        <taxon>Betaproteobacteria</taxon>
        <taxon>Burkholderiales</taxon>
        <taxon>Alcaligenaceae</taxon>
        <taxon>Neopusillimonas</taxon>
    </lineage>
</organism>
<dbReference type="InterPro" id="IPR010982">
    <property type="entry name" value="Lambda_DNA-bd_dom_sf"/>
</dbReference>
<dbReference type="Proteomes" id="UP000266206">
    <property type="component" value="Unassembled WGS sequence"/>
</dbReference>